<feature type="transmembrane region" description="Helical" evidence="2">
    <location>
        <begin position="391"/>
        <end position="409"/>
    </location>
</feature>
<reference evidence="3 4" key="1">
    <citation type="submission" date="2018-03" db="EMBL/GenBank/DDBJ databases">
        <authorList>
            <person name="Guldener U."/>
        </authorList>
    </citation>
    <scope>NUCLEOTIDE SEQUENCE [LARGE SCALE GENOMIC DNA]</scope>
    <source>
        <strain evidence="3 4">DAOM196992</strain>
    </source>
</reference>
<proteinExistence type="predicted"/>
<keyword evidence="4" id="KW-1185">Reference proteome</keyword>
<keyword evidence="2" id="KW-0812">Transmembrane</keyword>
<sequence length="652" mass="71169">MPSGERPLARTSASYVASTHTGLNLAGNVHLFDRPSSPFGHVSPQSTSASGSRHSSRPQSRRGSSSYISAERPSEPVTAFIPQRLTVDARRHDRRSQDDGGGDSRADDDDDEEPDSDALESDSWRGSSTALNRTRYVWKKSRGKRRTAFKVLKDGEGRDSLLHVAHSLVLLLHSSLHFPPPRSYTESILAPGGFLLTRLFPRSMRAHTMQRIYTAAEGLANVRRIVLLARWIQAGTEAAMERMATRPKMPSSSRPSTHGELAPPSSAASPESEEKITSTDAKEEGFSWLQPQSLAPFDSGTVENEVIEQPSTSARPRAGPDAAEQSQLATVSTWREMWEERLSTLCDALSVLGEACDVAAFMAGSGIFWRAVGFAELGVLGRRRRKGIERVGVLLSLCSVLLSLALLRMQRLRLRAELRSAHRRIIQANDRIGWASELSGRRIPTGAAISHRQSNPNLAAADDSTAQGESSTSAAVAAMASDVEKENEQQQQQQQQTSPTDLAEPSPASSDLRPYGPGIQEALEDLDDASSTSSRSAASISLTRSSEVEGEGGGDAMRGSQHPHSNRHALSPTSLLESTERQLVQAETDLARTRHSLVWTFWDRLAFFADGVFLAFEAVRPDTDKEAVEAWSGILAGGIRLCKVWEHVKWSR</sequence>
<feature type="compositionally biased region" description="Low complexity" evidence="1">
    <location>
        <begin position="529"/>
        <end position="545"/>
    </location>
</feature>
<evidence type="ECO:0000256" key="2">
    <source>
        <dbReference type="SAM" id="Phobius"/>
    </source>
</evidence>
<feature type="transmembrane region" description="Helical" evidence="2">
    <location>
        <begin position="358"/>
        <end position="379"/>
    </location>
</feature>
<feature type="compositionally biased region" description="Basic and acidic residues" evidence="1">
    <location>
        <begin position="87"/>
        <end position="105"/>
    </location>
</feature>
<feature type="region of interest" description="Disordered" evidence="1">
    <location>
        <begin position="28"/>
        <end position="126"/>
    </location>
</feature>
<evidence type="ECO:0000256" key="1">
    <source>
        <dbReference type="SAM" id="MobiDB-lite"/>
    </source>
</evidence>
<dbReference type="Proteomes" id="UP000323386">
    <property type="component" value="Unassembled WGS sequence"/>
</dbReference>
<feature type="region of interest" description="Disordered" evidence="1">
    <location>
        <begin position="242"/>
        <end position="283"/>
    </location>
</feature>
<dbReference type="EMBL" id="OOIP01000005">
    <property type="protein sequence ID" value="SPO36946.1"/>
    <property type="molecule type" value="Genomic_DNA"/>
</dbReference>
<keyword evidence="2" id="KW-0472">Membrane</keyword>
<feature type="compositionally biased region" description="Acidic residues" evidence="1">
    <location>
        <begin position="106"/>
        <end position="120"/>
    </location>
</feature>
<gene>
    <name evidence="3" type="ORF">PSFLO_02417</name>
</gene>
<organism evidence="3 4">
    <name type="scientific">Pseudozyma flocculosa</name>
    <dbReference type="NCBI Taxonomy" id="84751"/>
    <lineage>
        <taxon>Eukaryota</taxon>
        <taxon>Fungi</taxon>
        <taxon>Dikarya</taxon>
        <taxon>Basidiomycota</taxon>
        <taxon>Ustilaginomycotina</taxon>
        <taxon>Ustilaginomycetes</taxon>
        <taxon>Ustilaginales</taxon>
        <taxon>Ustilaginaceae</taxon>
        <taxon>Pseudozyma</taxon>
    </lineage>
</organism>
<keyword evidence="2" id="KW-1133">Transmembrane helix</keyword>
<dbReference type="AlphaFoldDB" id="A0A5C3EZA0"/>
<feature type="region of interest" description="Disordered" evidence="1">
    <location>
        <begin position="447"/>
        <end position="575"/>
    </location>
</feature>
<evidence type="ECO:0000313" key="3">
    <source>
        <dbReference type="EMBL" id="SPO36946.1"/>
    </source>
</evidence>
<protein>
    <submittedName>
        <fullName evidence="3">Uncharacterized protein</fullName>
    </submittedName>
</protein>
<dbReference type="OrthoDB" id="2552411at2759"/>
<accession>A0A5C3EZA0</accession>
<name>A0A5C3EZA0_9BASI</name>
<feature type="compositionally biased region" description="Low complexity" evidence="1">
    <location>
        <begin position="470"/>
        <end position="481"/>
    </location>
</feature>
<evidence type="ECO:0000313" key="4">
    <source>
        <dbReference type="Proteomes" id="UP000323386"/>
    </source>
</evidence>
<feature type="compositionally biased region" description="Basic and acidic residues" evidence="1">
    <location>
        <begin position="272"/>
        <end position="283"/>
    </location>
</feature>